<dbReference type="Gene3D" id="3.50.80.20">
    <property type="entry name" value="D-Ala-D-Ala carboxypeptidase C, peptidase S13"/>
    <property type="match status" value="1"/>
</dbReference>
<comment type="similarity">
    <text evidence="1">Belongs to the peptidase S13 family.</text>
</comment>
<dbReference type="Proteomes" id="UP001597128">
    <property type="component" value="Unassembled WGS sequence"/>
</dbReference>
<dbReference type="EC" id="3.4.16.4" evidence="4"/>
<dbReference type="Pfam" id="PF02113">
    <property type="entry name" value="Peptidase_S13"/>
    <property type="match status" value="1"/>
</dbReference>
<comment type="caution">
    <text evidence="4">The sequence shown here is derived from an EMBL/GenBank/DDBJ whole genome shotgun (WGS) entry which is preliminary data.</text>
</comment>
<protein>
    <submittedName>
        <fullName evidence="4">D-alanyl-D-alanine carboxypeptidase/D-alanyl-D-alanine-endopeptidase</fullName>
        <ecNumber evidence="4">3.4.16.4</ecNumber>
    </submittedName>
</protein>
<name>A0ABW3F6R6_9PROT</name>
<dbReference type="EMBL" id="JBHTKB010000002">
    <property type="protein sequence ID" value="MFD0914131.1"/>
    <property type="molecule type" value="Genomic_DNA"/>
</dbReference>
<keyword evidence="3" id="KW-0732">Signal</keyword>
<dbReference type="InterPro" id="IPR000667">
    <property type="entry name" value="Peptidase_S13"/>
</dbReference>
<dbReference type="GO" id="GO:0009002">
    <property type="term" value="F:serine-type D-Ala-D-Ala carboxypeptidase activity"/>
    <property type="evidence" value="ECO:0007669"/>
    <property type="project" value="UniProtKB-EC"/>
</dbReference>
<dbReference type="PANTHER" id="PTHR30023:SF0">
    <property type="entry name" value="PENICILLIN-SENSITIVE CARBOXYPEPTIDASE A"/>
    <property type="match status" value="1"/>
</dbReference>
<dbReference type="PRINTS" id="PR00922">
    <property type="entry name" value="DADACBPTASE3"/>
</dbReference>
<proteinExistence type="inferred from homology"/>
<dbReference type="NCBIfam" id="TIGR00666">
    <property type="entry name" value="PBP4"/>
    <property type="match status" value="1"/>
</dbReference>
<dbReference type="Gene3D" id="3.40.710.10">
    <property type="entry name" value="DD-peptidase/beta-lactamase superfamily"/>
    <property type="match status" value="2"/>
</dbReference>
<feature type="signal peptide" evidence="3">
    <location>
        <begin position="1"/>
        <end position="26"/>
    </location>
</feature>
<gene>
    <name evidence="4" type="primary">dacB</name>
    <name evidence="4" type="ORF">ACFQ1Z_11275</name>
</gene>
<reference evidence="5" key="1">
    <citation type="journal article" date="2019" name="Int. J. Syst. Evol. Microbiol.">
        <title>The Global Catalogue of Microorganisms (GCM) 10K type strain sequencing project: providing services to taxonomists for standard genome sequencing and annotation.</title>
        <authorList>
            <consortium name="The Broad Institute Genomics Platform"/>
            <consortium name="The Broad Institute Genome Sequencing Center for Infectious Disease"/>
            <person name="Wu L."/>
            <person name="Ma J."/>
        </authorList>
    </citation>
    <scope>NUCLEOTIDE SEQUENCE [LARGE SCALE GENOMIC DNA]</scope>
    <source>
        <strain evidence="5">CCUG 58412</strain>
    </source>
</reference>
<evidence type="ECO:0000256" key="2">
    <source>
        <dbReference type="ARBA" id="ARBA00022801"/>
    </source>
</evidence>
<accession>A0ABW3F6R6</accession>
<organism evidence="4 5">
    <name type="scientific">Methylophilus luteus</name>
    <dbReference type="NCBI Taxonomy" id="640108"/>
    <lineage>
        <taxon>Bacteria</taxon>
        <taxon>Pseudomonadati</taxon>
        <taxon>Pseudomonadota</taxon>
        <taxon>Betaproteobacteria</taxon>
        <taxon>Nitrosomonadales</taxon>
        <taxon>Methylophilaceae</taxon>
        <taxon>Methylophilus</taxon>
    </lineage>
</organism>
<evidence type="ECO:0000313" key="4">
    <source>
        <dbReference type="EMBL" id="MFD0914131.1"/>
    </source>
</evidence>
<feature type="chain" id="PRO_5045968430" evidence="3">
    <location>
        <begin position="27"/>
        <end position="478"/>
    </location>
</feature>
<sequence length="478" mass="52117">MQLDLRRHLLLGCLFLCSLWAAVVQAALPVSLQQALSKAQLPLDSVAIVVQPLSGEPPLISHNPAKAMNPASVMKVVTTYAALEALTPAYRWKTEVYSNGPVRQGVLEGDLIIKGYGDPALNNAELWRLLQQVQQQGVRHIKGNLLLDASVYVPELSQRPILDDEPWRAYNVNPYALLVNGAHSSFRFGVVKQDSKPLVNITPEFDLPQIKLVNTVQVSKGPCADWRSNLQYAVAATADGATVTFSGSLPEQCDERYLELSVFSQQQYAAYTFKKLWAQLGGRLDGQVQAAVLPASASLVTTWWSAPLDAVVRDINKWSNNVMTRQLMLTIGMQAGYTPVDESRGALALKQVLQKQGLSFAELVLENGSGLSRNERISAEHLAQLLITAYQRPLMPVLMASLPMLGLDGTLKNRLPDPASQGMAYLKTGSLEGVSSVAGYVQDTQGKRYVVVMLVNHPQAAASRAIQDGLIKAVIEGR</sequence>
<evidence type="ECO:0000256" key="3">
    <source>
        <dbReference type="SAM" id="SignalP"/>
    </source>
</evidence>
<dbReference type="InterPro" id="IPR012338">
    <property type="entry name" value="Beta-lactam/transpept-like"/>
</dbReference>
<dbReference type="RefSeq" id="WP_379057691.1">
    <property type="nucleotide sequence ID" value="NZ_JBHTKB010000002.1"/>
</dbReference>
<dbReference type="PANTHER" id="PTHR30023">
    <property type="entry name" value="D-ALANYL-D-ALANINE CARBOXYPEPTIDASE"/>
    <property type="match status" value="1"/>
</dbReference>
<keyword evidence="2 4" id="KW-0378">Hydrolase</keyword>
<dbReference type="SUPFAM" id="SSF56601">
    <property type="entry name" value="beta-lactamase/transpeptidase-like"/>
    <property type="match status" value="1"/>
</dbReference>
<keyword evidence="4" id="KW-0121">Carboxypeptidase</keyword>
<evidence type="ECO:0000313" key="5">
    <source>
        <dbReference type="Proteomes" id="UP001597128"/>
    </source>
</evidence>
<keyword evidence="4" id="KW-0645">Protease</keyword>
<evidence type="ECO:0000256" key="1">
    <source>
        <dbReference type="ARBA" id="ARBA00006096"/>
    </source>
</evidence>
<keyword evidence="5" id="KW-1185">Reference proteome</keyword>